<dbReference type="EMBL" id="JAAOAM010000254">
    <property type="protein sequence ID" value="KAF5536650.1"/>
    <property type="molecule type" value="Genomic_DNA"/>
</dbReference>
<reference evidence="5 6" key="1">
    <citation type="submission" date="2020-05" db="EMBL/GenBank/DDBJ databases">
        <title>Identification and distribution of gene clusters putatively required for synthesis of sphingolipid metabolism inhibitors in phylogenetically diverse species of the filamentous fungus Fusarium.</title>
        <authorList>
            <person name="Kim H.-S."/>
            <person name="Busman M."/>
            <person name="Brown D.W."/>
            <person name="Divon H."/>
            <person name="Uhlig S."/>
            <person name="Proctor R.H."/>
        </authorList>
    </citation>
    <scope>NUCLEOTIDE SEQUENCE [LARGE SCALE GENOMIC DNA]</scope>
    <source>
        <strain evidence="5 6">NRRL 53147</strain>
    </source>
</reference>
<keyword evidence="1 2" id="KW-0456">Lyase</keyword>
<feature type="active site" description="Schiff-base intermediate with substrate" evidence="3">
    <location>
        <position position="175"/>
    </location>
</feature>
<comment type="caution">
    <text evidence="5">The sequence shown here is derived from an EMBL/GenBank/DDBJ whole genome shotgun (WGS) entry which is preliminary data.</text>
</comment>
<dbReference type="InterPro" id="IPR013785">
    <property type="entry name" value="Aldolase_TIM"/>
</dbReference>
<dbReference type="SMART" id="SM01130">
    <property type="entry name" value="DHDPS"/>
    <property type="match status" value="1"/>
</dbReference>
<accession>A0A8H5MQR8</accession>
<dbReference type="AlphaFoldDB" id="A0A8H5MQR8"/>
<dbReference type="PIRSF" id="PIRSF001365">
    <property type="entry name" value="DHDPS"/>
    <property type="match status" value="1"/>
</dbReference>
<gene>
    <name evidence="5" type="ORF">FMEXI_10250</name>
</gene>
<evidence type="ECO:0000256" key="2">
    <source>
        <dbReference type="PIRNR" id="PIRNR001365"/>
    </source>
</evidence>
<dbReference type="CDD" id="cd00408">
    <property type="entry name" value="DHDPS-like"/>
    <property type="match status" value="1"/>
</dbReference>
<comment type="similarity">
    <text evidence="2">Belongs to the DapA family.</text>
</comment>
<dbReference type="Proteomes" id="UP000522262">
    <property type="component" value="Unassembled WGS sequence"/>
</dbReference>
<protein>
    <submittedName>
        <fullName evidence="5">Aldolase</fullName>
    </submittedName>
</protein>
<evidence type="ECO:0000313" key="6">
    <source>
        <dbReference type="Proteomes" id="UP000522262"/>
    </source>
</evidence>
<dbReference type="Gene3D" id="3.20.20.70">
    <property type="entry name" value="Aldolase class I"/>
    <property type="match status" value="1"/>
</dbReference>
<sequence length="317" mass="33664">MGSATITPPFGVYTPVVTFFNDDESINYDAITQHVSRLLQAGVQGLVVHGSDGEATHLLSDERAQVIRHIRGLVSKLKSNAVIIAGCSANSVLKTTRHIQAASDGGADFALVLPPSYWSAAMNKHVIKAFYIGVASKSPLPVLIYNFPGVTSGIDVDSDLILELVNESPNIVGVKLTCGNVGKLQRISASVEPARFAAFAGKADFLLPGLVAGSHGVVSALANVVPRVHGEVIRLYTAGDLEKAKSIQAELSKADWALLKFGISGVKTACEKWFGYGNERVRSPLPNVDVSKLGEGDISAMESLVKMEKSLTELVKL</sequence>
<evidence type="ECO:0000256" key="3">
    <source>
        <dbReference type="PIRSR" id="PIRSR001365-1"/>
    </source>
</evidence>
<feature type="binding site" evidence="4">
    <location>
        <position position="218"/>
    </location>
    <ligand>
        <name>pyruvate</name>
        <dbReference type="ChEBI" id="CHEBI:15361"/>
    </ligand>
</feature>
<proteinExistence type="inferred from homology"/>
<dbReference type="GO" id="GO:0008840">
    <property type="term" value="F:4-hydroxy-tetrahydrodipicolinate synthase activity"/>
    <property type="evidence" value="ECO:0007669"/>
    <property type="project" value="TreeGrafter"/>
</dbReference>
<dbReference type="PRINTS" id="PR00146">
    <property type="entry name" value="DHPICSNTHASE"/>
</dbReference>
<dbReference type="PANTHER" id="PTHR12128:SF66">
    <property type="entry name" value="4-HYDROXY-2-OXOGLUTARATE ALDOLASE, MITOCHONDRIAL"/>
    <property type="match status" value="1"/>
</dbReference>
<dbReference type="PANTHER" id="PTHR12128">
    <property type="entry name" value="DIHYDRODIPICOLINATE SYNTHASE"/>
    <property type="match status" value="1"/>
</dbReference>
<keyword evidence="6" id="KW-1185">Reference proteome</keyword>
<dbReference type="InterPro" id="IPR002220">
    <property type="entry name" value="DapA-like"/>
</dbReference>
<dbReference type="SUPFAM" id="SSF51569">
    <property type="entry name" value="Aldolase"/>
    <property type="match status" value="1"/>
</dbReference>
<organism evidence="5 6">
    <name type="scientific">Fusarium mexicanum</name>
    <dbReference type="NCBI Taxonomy" id="751941"/>
    <lineage>
        <taxon>Eukaryota</taxon>
        <taxon>Fungi</taxon>
        <taxon>Dikarya</taxon>
        <taxon>Ascomycota</taxon>
        <taxon>Pezizomycotina</taxon>
        <taxon>Sordariomycetes</taxon>
        <taxon>Hypocreomycetidae</taxon>
        <taxon>Hypocreales</taxon>
        <taxon>Nectriaceae</taxon>
        <taxon>Fusarium</taxon>
        <taxon>Fusarium fujikuroi species complex</taxon>
    </lineage>
</organism>
<evidence type="ECO:0000256" key="4">
    <source>
        <dbReference type="PIRSR" id="PIRSR001365-2"/>
    </source>
</evidence>
<name>A0A8H5MQR8_9HYPO</name>
<evidence type="ECO:0000313" key="5">
    <source>
        <dbReference type="EMBL" id="KAF5536650.1"/>
    </source>
</evidence>
<dbReference type="Pfam" id="PF00701">
    <property type="entry name" value="DHDPS"/>
    <property type="match status" value="1"/>
</dbReference>
<feature type="active site" description="Proton donor/acceptor" evidence="3">
    <location>
        <position position="145"/>
    </location>
</feature>
<evidence type="ECO:0000256" key="1">
    <source>
        <dbReference type="ARBA" id="ARBA00023239"/>
    </source>
</evidence>